<feature type="domain" description="CCHC-type" evidence="4">
    <location>
        <begin position="2377"/>
        <end position="2393"/>
    </location>
</feature>
<dbReference type="EMBL" id="CAJNNW010016186">
    <property type="protein sequence ID" value="CAE8658655.1"/>
    <property type="molecule type" value="Genomic_DNA"/>
</dbReference>
<feature type="region of interest" description="Disordered" evidence="3">
    <location>
        <begin position="1"/>
        <end position="29"/>
    </location>
</feature>
<dbReference type="SUPFAM" id="SSF47473">
    <property type="entry name" value="EF-hand"/>
    <property type="match status" value="1"/>
</dbReference>
<dbReference type="InterPro" id="IPR036397">
    <property type="entry name" value="RNaseH_sf"/>
</dbReference>
<gene>
    <name evidence="6" type="ORF">PGLA2088_LOCUS13518</name>
</gene>
<evidence type="ECO:0000256" key="2">
    <source>
        <dbReference type="PROSITE-ProRule" id="PRU00047"/>
    </source>
</evidence>
<dbReference type="Gene3D" id="3.30.420.10">
    <property type="entry name" value="Ribonuclease H-like superfamily/Ribonuclease H"/>
    <property type="match status" value="1"/>
</dbReference>
<evidence type="ECO:0000259" key="4">
    <source>
        <dbReference type="PROSITE" id="PS50158"/>
    </source>
</evidence>
<feature type="non-terminal residue" evidence="6">
    <location>
        <position position="3702"/>
    </location>
</feature>
<feature type="domain" description="EF-hand" evidence="5">
    <location>
        <begin position="1836"/>
        <end position="1871"/>
    </location>
</feature>
<dbReference type="SMART" id="SM00343">
    <property type="entry name" value="ZnF_C2HC"/>
    <property type="match status" value="2"/>
</dbReference>
<evidence type="ECO:0000256" key="3">
    <source>
        <dbReference type="SAM" id="MobiDB-lite"/>
    </source>
</evidence>
<evidence type="ECO:0000256" key="1">
    <source>
        <dbReference type="ARBA" id="ARBA00022837"/>
    </source>
</evidence>
<dbReference type="Proteomes" id="UP000626109">
    <property type="component" value="Unassembled WGS sequence"/>
</dbReference>
<keyword evidence="2" id="KW-0479">Metal-binding</keyword>
<dbReference type="Pfam" id="PF00098">
    <property type="entry name" value="zf-CCHC"/>
    <property type="match status" value="2"/>
</dbReference>
<feature type="region of interest" description="Disordered" evidence="3">
    <location>
        <begin position="2317"/>
        <end position="2372"/>
    </location>
</feature>
<feature type="region of interest" description="Disordered" evidence="3">
    <location>
        <begin position="1788"/>
        <end position="1820"/>
    </location>
</feature>
<feature type="compositionally biased region" description="Low complexity" evidence="3">
    <location>
        <begin position="3681"/>
        <end position="3690"/>
    </location>
</feature>
<evidence type="ECO:0000313" key="7">
    <source>
        <dbReference type="Proteomes" id="UP000626109"/>
    </source>
</evidence>
<dbReference type="PROSITE" id="PS50222">
    <property type="entry name" value="EF_HAND_2"/>
    <property type="match status" value="2"/>
</dbReference>
<feature type="region of interest" description="Disordered" evidence="3">
    <location>
        <begin position="3629"/>
        <end position="3690"/>
    </location>
</feature>
<feature type="domain" description="CCHC-type" evidence="4">
    <location>
        <begin position="2306"/>
        <end position="2321"/>
    </location>
</feature>
<feature type="compositionally biased region" description="Low complexity" evidence="3">
    <location>
        <begin position="3658"/>
        <end position="3673"/>
    </location>
</feature>
<accession>A0A813IVX7</accession>
<dbReference type="PROSITE" id="PS00018">
    <property type="entry name" value="EF_HAND_1"/>
    <property type="match status" value="1"/>
</dbReference>
<organism evidence="6 7">
    <name type="scientific">Polarella glacialis</name>
    <name type="common">Dinoflagellate</name>
    <dbReference type="NCBI Taxonomy" id="89957"/>
    <lineage>
        <taxon>Eukaryota</taxon>
        <taxon>Sar</taxon>
        <taxon>Alveolata</taxon>
        <taxon>Dinophyceae</taxon>
        <taxon>Suessiales</taxon>
        <taxon>Suessiaceae</taxon>
        <taxon>Polarella</taxon>
    </lineage>
</organism>
<dbReference type="Gene3D" id="4.10.60.10">
    <property type="entry name" value="Zinc finger, CCHC-type"/>
    <property type="match status" value="2"/>
</dbReference>
<comment type="caution">
    <text evidence="6">The sequence shown here is derived from an EMBL/GenBank/DDBJ whole genome shotgun (WGS) entry which is preliminary data.</text>
</comment>
<dbReference type="InterPro" id="IPR002048">
    <property type="entry name" value="EF_hand_dom"/>
</dbReference>
<dbReference type="InterPro" id="IPR011992">
    <property type="entry name" value="EF-hand-dom_pair"/>
</dbReference>
<dbReference type="CDD" id="cd00051">
    <property type="entry name" value="EFh"/>
    <property type="match status" value="1"/>
</dbReference>
<dbReference type="Pfam" id="PF07727">
    <property type="entry name" value="RVT_2"/>
    <property type="match status" value="1"/>
</dbReference>
<dbReference type="CDD" id="cd09272">
    <property type="entry name" value="RNase_HI_RT_Ty1"/>
    <property type="match status" value="1"/>
</dbReference>
<dbReference type="InterPro" id="IPR013103">
    <property type="entry name" value="RVT_2"/>
</dbReference>
<dbReference type="SUPFAM" id="SSF49265">
    <property type="entry name" value="Fibronectin type III"/>
    <property type="match status" value="1"/>
</dbReference>
<proteinExistence type="predicted"/>
<protein>
    <recommendedName>
        <fullName evidence="8">Calmodulin</fullName>
    </recommendedName>
</protein>
<dbReference type="InterPro" id="IPR036116">
    <property type="entry name" value="FN3_sf"/>
</dbReference>
<dbReference type="SMART" id="SM00054">
    <property type="entry name" value="EFh"/>
    <property type="match status" value="2"/>
</dbReference>
<dbReference type="InterPro" id="IPR001878">
    <property type="entry name" value="Znf_CCHC"/>
</dbReference>
<reference evidence="6" key="1">
    <citation type="submission" date="2021-02" db="EMBL/GenBank/DDBJ databases">
        <authorList>
            <person name="Dougan E. K."/>
            <person name="Rhodes N."/>
            <person name="Thang M."/>
            <person name="Chan C."/>
        </authorList>
    </citation>
    <scope>NUCLEOTIDE SEQUENCE</scope>
</reference>
<feature type="region of interest" description="Disordered" evidence="3">
    <location>
        <begin position="2924"/>
        <end position="2943"/>
    </location>
</feature>
<dbReference type="PANTHER" id="PTHR11439">
    <property type="entry name" value="GAG-POL-RELATED RETROTRANSPOSON"/>
    <property type="match status" value="1"/>
</dbReference>
<feature type="region of interest" description="Disordered" evidence="3">
    <location>
        <begin position="186"/>
        <end position="226"/>
    </location>
</feature>
<evidence type="ECO:0000259" key="5">
    <source>
        <dbReference type="PROSITE" id="PS50222"/>
    </source>
</evidence>
<feature type="domain" description="EF-hand" evidence="5">
    <location>
        <begin position="1886"/>
        <end position="1921"/>
    </location>
</feature>
<dbReference type="PANTHER" id="PTHR11439:SF483">
    <property type="entry name" value="PEPTIDE SYNTHASE GLIP-LIKE, PUTATIVE (AFU_ORTHOLOGUE AFUA_3G12920)-RELATED"/>
    <property type="match status" value="1"/>
</dbReference>
<dbReference type="PROSITE" id="PS50158">
    <property type="entry name" value="ZF_CCHC"/>
    <property type="match status" value="2"/>
</dbReference>
<evidence type="ECO:0008006" key="8">
    <source>
        <dbReference type="Google" id="ProtNLM"/>
    </source>
</evidence>
<dbReference type="InterPro" id="IPR018247">
    <property type="entry name" value="EF_Hand_1_Ca_BS"/>
</dbReference>
<dbReference type="SUPFAM" id="SSF49758">
    <property type="entry name" value="Calpain large subunit, middle domain (domain III)"/>
    <property type="match status" value="1"/>
</dbReference>
<dbReference type="GO" id="GO:0008270">
    <property type="term" value="F:zinc ion binding"/>
    <property type="evidence" value="ECO:0007669"/>
    <property type="project" value="UniProtKB-KW"/>
</dbReference>
<evidence type="ECO:0000313" key="6">
    <source>
        <dbReference type="EMBL" id="CAE8658655.1"/>
    </source>
</evidence>
<dbReference type="GO" id="GO:0003676">
    <property type="term" value="F:nucleic acid binding"/>
    <property type="evidence" value="ECO:0007669"/>
    <property type="project" value="InterPro"/>
</dbReference>
<dbReference type="SUPFAM" id="SSF57756">
    <property type="entry name" value="Retrovirus zinc finger-like domains"/>
    <property type="match status" value="2"/>
</dbReference>
<dbReference type="GO" id="GO:0005509">
    <property type="term" value="F:calcium ion binding"/>
    <property type="evidence" value="ECO:0007669"/>
    <property type="project" value="InterPro"/>
</dbReference>
<dbReference type="InterPro" id="IPR036213">
    <property type="entry name" value="Calpain_III_sf"/>
</dbReference>
<feature type="region of interest" description="Disordered" evidence="3">
    <location>
        <begin position="2991"/>
        <end position="3044"/>
    </location>
</feature>
<keyword evidence="2" id="KW-0862">Zinc</keyword>
<keyword evidence="2" id="KW-0863">Zinc-finger</keyword>
<feature type="region of interest" description="Disordered" evidence="3">
    <location>
        <begin position="2533"/>
        <end position="2555"/>
    </location>
</feature>
<dbReference type="Gene3D" id="1.10.238.10">
    <property type="entry name" value="EF-hand"/>
    <property type="match status" value="1"/>
</dbReference>
<sequence length="3702" mass="408602">MQTSPLKGSRSHSDFDGTRSGGWASPAPMQKSRAESGYVVGSSYEVIGAGDCAGTYTRTAQQCFGVDVYRKPESSHVLMRKGEEGWSLVDVRGSTVFRWSLRATELYFCPRKPPGAAPPLMGWGRVEGEGPPPMLKPGKSPLLPFLMQPPDISEDKADLVDLFAPTTRRKKKEYKKASLMLKCSSEPRMPRSTKSKDHFGDTSFDFEGDPTMSSTHGSKRSATRPRLPNGMIRYQRSWRVVLSRPSARTPWGFKWNSESYTENGQRILSSILPKSPLERWNVWQQISGRPELCVLEGDQLIKCDGRWAYYEEEVSIQDSRQARSAIRLLEDAEGSDKNLVLEFIREAIRPALPNRPRVEVWETQASLVVTWDPPPEGMVPYQQVWGWAVCLYDMDNDLWYVVDGASWVAKPLNLLGKDVGVANPDTNTMYVSDGIAFGRAYAACVAMLTDTGWSAYSALSRSSTLRPSARISDDILGLDPQPDSWPQRLRYAAPCELLPGISSPIDLRPGPRDLMHQQRWLKLKAVLDCSAEGLKLVKRGKVLMIDQVVPGSPVDNWNQQQVEEDIHGFTLRKYLQRGDVISEVNGLHGAVAMLTELQKRKPPLLVMTVERLCGGSSAHPGQAVLFEYDDLDADASQVVEELHWHVLISEAEATASTTMLGSNCNLLMQALSMATEAVASKEVSLVNPKILEDAERRMILTKRLQQIIGKSGSRPMTQESTRSGEPVAIVNSNDERSLIALRTAMAHVDQDEEKLHINTSEFQQSSKVVRGSQAGLDLIERAQSLEELWKWRRRCAQIRDEIREVIRAAVEHEAKVQDEHGEFRDFSIKDPLHNLNPLRRITEAAEKYKSELHQETGVSEMILLRLVASNTRYSAEKRILTAMTDPRQDQYSLESALDHGEELGVQSGFIKKGRKKVEEWKIINLKASLHDELFQAVKALRKHVDDRKKPGAGATEQRRMRIAIIGSGLPSDDPLVAEAWDLLRHWEQDNVALRAEARLASAIHRVEGGFNPDYPEAGDLLGSAIAEVAQQGVDAKFLDAARNNLAVWQKSRLKIAAEELELATRYNDEDFLKSTLDLAKIAGIDEETIDIATKILERLRMEDEVKNAMMKAMEETHMDNLGLCIQLAHTSFFLEDEMDLLRSGSLQWRLRYWAQELQSAVQSRSCDGLDRSVKSAQVVLAKSQEACVDLKARSLGANGVPEVAVRTLERDIRSLLMVLPEAKDMADVHLQTLELQRILGAVERYASQLPKVIANAKSLISKGIDEDLVNEAVKALAEYDATVKAIQDGLVEFQDDSTSVANARKLKDAAVQARLAGAPISLVDEAFKQLDEMFPDIHTYGQVQVELLVAKQEADDIQELSAAGRFLRLQDAADAAKRLTPKLDANILAEVSDISMALAAERSFVMAVTDAKAVLNGAPMSAPDVIKCGVRLLNAIKACETTAQEEAKKAIPEAEDLRHLLIDEEQKRQKALDQVIVATGNARVSPMYDLVKAIVVAREACVPAKLLEEAYASLRKKKLDFVTNGLRTACNAGKHALAHGLYQRGLALKVSEERNGGDWRNGSIENEITNLRSDVQVVDGEFTVINCGGSFGTNTWRKNPCYIIKPVNKAGKGASGARGSDSSIKLSVVVAEAGESPASLAVHVVRNSEQAIAAGCGNMLVPGFEVLAASDAKKDMPDCEFEISSMFAGAPTFIVPSSARSEVGPFKLIISSSEPVEIVEVPNELREPRLFYQTFDVKWTNERPYWLNMGGPRGKVKAPPLMWYHNPQFRVSIGNSETGGAHQTEANLRGLSAKSASSSKQDSDRRSKSASKQTIETESDEVWDIMEDKDEGDDIFAEDKLRIIFDACDVQGNGLISHKELLKAAKKDPDIADFFNLPSQIRLEDGSLNRAEAMFQAMDEDGDNEINFAEFLLFQKRCKAGDFDDIAEDGTSSAASGWTDRSPQVLLVVLKPSSIDGLDEAAPAAIHGVRNRDGFDQAPVAETFDIEDRYQTCVLRAWTRALGRTFGQPALGAVLASLADAGLAEKEEAPLAALEADVADVVMMDAAASTPVTRQAQETEMTRAFREVAGRMVDMRGVAKPPNFTGLETDWAEWKFRMEAILYLLGLDDLAEAAVREGVDADARLLSDADELRSKMLYNLLVQLCSGKALSLVRTVRRADGLGSWAKLVRGYEPSVAARHCAMLSSLLCPGFEDSKPFTEQLLEWERRITDYELVTKAMFPDAYKCAVISRWAPKRVREFLRVNTLDLTASYVELKRALRDLQVRSQTFDAAGQGSQDQHSEYVPMIVDALNGLGKWKTATKADECHNCGKKGHFARDCRSQPKGKAKGKSKGADRKGGGKAGQGQWPQWPRDQGQQKQPEHQGAQGKGKGQAFDGKCFQCGKEGHRARDCRQKPIAELAEPGPHPLDGQDSQSWFMMLAETASKIRDIPKEEQGLTLMLVAAAVDGHPVRAYGWKPVHMQLEDGRPLFVNFLAMDVTRPILSVAELVKSGYEMWFGSLEHPQPFIRKGGVKMRLIRHANLFFLPVRQQEQWKTTEPLGQQQRRRQRQQGQPLGECRWGPELATCTADQKDFWDESSDDDVPRSFKSAWEAKRAAEAAGQDGAKEFARQAMWNCQRSDRRQAKSWRSGFIGALPSADERKAHEVTHLPYQQWCPVCVSCKAADSPHHRLPEEGADDTPVVEFDYGFVSPTGQADECEAPVVLVARAKQSGYSFATVAKVKGAGDTAAVQGVLGFLQEAGLPGQRLRLRSDQEGSIRACVSRIAASAAETIVETTPKGSSNSLGAAERFIRTLMTQVATLCTQVQQQWNVELKADSPLLPWVVGHAAWLLNRFQPYLGETPFHRVQGHEYRGEVYAFGQPLLVRKVESQSRLQPRWDAGIFLGKLTSSDEFVVATEAGIRRGRSVKEAPGAMTDYLARLRWTQDSRDEGREVQPAAPRPMRFREGGGAHTARGMALRQFHAEAGPTPGCAACDNPMGRTHSKRCVVRRGEYEAKRQRTDEGPDGQALPAATTRAPDAETAPDAEMPGTGVKRGREQEPDEDMSGGDMAADDVQVSLISITGPPWYDGRDGHELDSKAVDAGMARETASLKKFGVYTEVDEDACPAKELVSTRWVLNEKSAGMVKARLVAQQLNKGEPCDAFAATPALSSLRLILCLGLPRGYTAFLGDVGTAFLHAGIQEPMFVRPPPSLRRPGKVWWLHKALYGLRRSPQLWQEHWAEVAKQRGFRRSLADPQVFVHEQSGAMLLAHVDDMLVVAPPEWMGTIKKAIGEKVTMKLLDELSHDTWSKFLGKELKLSPGGGVLVRVPPSYFEDILKEMGLQDCKSLTSLGSVTADMRTSGQERLNAGRHTQYRRCVGRLLWAINERPDLAFCVKELARDVASPTTASWANLKKLCRYLRGTTTAVLELGGTKAAEARGALPATVNEGLVVFTDSNWAARSTSGGVALCNGWLISTWSRTQTTVALSSFEAEFVAISQGLVEGKAVQSLAKELGTEMPLTICTDSSSARALSMRRGFGRLKHLEARSLWVQQEFKEKSFELVKVPTALNLSDLLTKAVNPKVLWCLSELLGLQLEGEEAAEAAEVVVHLLELNALEQYQPPACGQCHAPALLEVTHGGQVYWRCQRCRRTQTWPDADEPGRADDQRPVPPTTRRARETTTRRAATATANVVVNATTDGRHGRAPRGPAVGGANAAEASALIDQLR</sequence>
<keyword evidence="1" id="KW-0106">Calcium</keyword>
<dbReference type="InterPro" id="IPR036875">
    <property type="entry name" value="Znf_CCHC_sf"/>
</dbReference>
<name>A0A813IVX7_POLGL</name>